<evidence type="ECO:0000313" key="10">
    <source>
        <dbReference type="EMBL" id="APW43171.1"/>
    </source>
</evidence>
<sequence length="343" mass="38770">MKLNQEYKQLDYKERQTIAVCLELGLSIRAVARVLGRAPSTVSREINRNSGAGAYSCRFAQQRFVRRRRHSRPPPKLVAGNALFASVHALLQLRWSPQQIASRLATLHPHEAHQRVSHETIYNVIYAQPRGELRRELIACLRLARTKRWPRSRGEDRRGQIADLLSIHVRPPQVEDRLFPGHWEGDLIKGAGNLSAVGTLVERSTRLLMLVKLPHPNPATAAHVLQAFTDKLNGIAKPMRQTLTYDRGREMAHHAQLTANTGVAVYFCDPHSPWQRGTNENTNGLVRQFLPKGTDLSGYSQEQLDGIADLMNGRPRKTLGWLTPLEVYGQWLAKLEHSPDSIQ</sequence>
<dbReference type="EMBL" id="CP019239">
    <property type="protein sequence ID" value="APW43413.1"/>
    <property type="molecule type" value="Genomic_DNA"/>
</dbReference>
<dbReference type="PANTHER" id="PTHR10948">
    <property type="entry name" value="TRANSPOSASE"/>
    <property type="match status" value="1"/>
</dbReference>
<dbReference type="GO" id="GO:0006313">
    <property type="term" value="P:DNA transposition"/>
    <property type="evidence" value="ECO:0007669"/>
    <property type="project" value="InterPro"/>
</dbReference>
<evidence type="ECO:0000313" key="11">
    <source>
        <dbReference type="EMBL" id="APW43244.1"/>
    </source>
</evidence>
<dbReference type="PANTHER" id="PTHR10948:SF23">
    <property type="entry name" value="TRANSPOSASE INSI FOR INSERTION SEQUENCE ELEMENT IS30A-RELATED"/>
    <property type="match status" value="1"/>
</dbReference>
<accession>A0A1P8KB53</accession>
<keyword evidence="15" id="KW-1185">Reference proteome</keyword>
<evidence type="ECO:0000313" key="15">
    <source>
        <dbReference type="Proteomes" id="UP000186110"/>
    </source>
</evidence>
<dbReference type="EMBL" id="CP019239">
    <property type="protein sequence ID" value="APW42243.1"/>
    <property type="molecule type" value="Genomic_DNA"/>
</dbReference>
<dbReference type="Gene3D" id="3.30.420.10">
    <property type="entry name" value="Ribonuclease H-like superfamily/Ribonuclease H"/>
    <property type="match status" value="1"/>
</dbReference>
<dbReference type="InterPro" id="IPR001598">
    <property type="entry name" value="Transposase_IS30_CS"/>
</dbReference>
<organism evidence="11 15">
    <name type="scientific">Rhodoferax saidenbachensis</name>
    <dbReference type="NCBI Taxonomy" id="1484693"/>
    <lineage>
        <taxon>Bacteria</taxon>
        <taxon>Pseudomonadati</taxon>
        <taxon>Pseudomonadota</taxon>
        <taxon>Betaproteobacteria</taxon>
        <taxon>Burkholderiales</taxon>
        <taxon>Comamonadaceae</taxon>
        <taxon>Rhodoferax</taxon>
    </lineage>
</organism>
<dbReference type="EMBL" id="CP019239">
    <property type="protein sequence ID" value="APW42127.1"/>
    <property type="molecule type" value="Genomic_DNA"/>
</dbReference>
<dbReference type="InterPro" id="IPR012337">
    <property type="entry name" value="RNaseH-like_sf"/>
</dbReference>
<dbReference type="InterPro" id="IPR001584">
    <property type="entry name" value="Integrase_cat-core"/>
</dbReference>
<protein>
    <submittedName>
        <fullName evidence="11">IS30 family transposase</fullName>
    </submittedName>
</protein>
<evidence type="ECO:0000313" key="8">
    <source>
        <dbReference type="EMBL" id="APW42243.1"/>
    </source>
</evidence>
<dbReference type="KEGG" id="rsb:RS694_06635"/>
<dbReference type="Pfam" id="PF13936">
    <property type="entry name" value="HTH_38"/>
    <property type="match status" value="1"/>
</dbReference>
<dbReference type="KEGG" id="rsb:RS694_11055"/>
<dbReference type="InterPro" id="IPR036397">
    <property type="entry name" value="RNaseH_sf"/>
</dbReference>
<dbReference type="GO" id="GO:0004803">
    <property type="term" value="F:transposase activity"/>
    <property type="evidence" value="ECO:0007669"/>
    <property type="project" value="InterPro"/>
</dbReference>
<dbReference type="SUPFAM" id="SSF53098">
    <property type="entry name" value="Ribonuclease H-like"/>
    <property type="match status" value="1"/>
</dbReference>
<dbReference type="EMBL" id="CP019239">
    <property type="protein sequence ID" value="APW43244.1"/>
    <property type="molecule type" value="Genomic_DNA"/>
</dbReference>
<evidence type="ECO:0000259" key="6">
    <source>
        <dbReference type="PROSITE" id="PS50994"/>
    </source>
</evidence>
<dbReference type="KEGG" id="rsb:RS694_18220"/>
<comment type="function">
    <text evidence="1">Required for the transposition of the insertion element.</text>
</comment>
<dbReference type="KEGG" id="rsb:RS694_11970"/>
<dbReference type="NCBIfam" id="NF033563">
    <property type="entry name" value="transpos_IS30"/>
    <property type="match status" value="1"/>
</dbReference>
<feature type="domain" description="Integrase catalytic" evidence="6">
    <location>
        <begin position="176"/>
        <end position="332"/>
    </location>
</feature>
<comment type="similarity">
    <text evidence="2">Belongs to the transposase IS30 family.</text>
</comment>
<dbReference type="InterPro" id="IPR051917">
    <property type="entry name" value="Transposase-Integrase"/>
</dbReference>
<keyword evidence="4" id="KW-0238">DNA-binding</keyword>
<keyword evidence="3" id="KW-0815">Transposition</keyword>
<gene>
    <name evidence="7" type="ORF">RS694_05985</name>
    <name evidence="8" type="ORF">RS694_06635</name>
    <name evidence="9" type="ORF">RS694_11055</name>
    <name evidence="10" type="ORF">RS694_11970</name>
    <name evidence="11" type="ORF">RS694_12390</name>
    <name evidence="12" type="ORF">RS694_13320</name>
    <name evidence="13" type="ORF">RS694_16380</name>
    <name evidence="14" type="ORF">RS694_18220</name>
</gene>
<dbReference type="GO" id="GO:0005829">
    <property type="term" value="C:cytosol"/>
    <property type="evidence" value="ECO:0007669"/>
    <property type="project" value="TreeGrafter"/>
</dbReference>
<reference evidence="11 15" key="1">
    <citation type="submission" date="2017-01" db="EMBL/GenBank/DDBJ databases">
        <authorList>
            <person name="Mah S.A."/>
            <person name="Swanson W.J."/>
            <person name="Moy G.W."/>
            <person name="Vacquier V.D."/>
        </authorList>
    </citation>
    <scope>NUCLEOTIDE SEQUENCE [LARGE SCALE GENOMIC DNA]</scope>
    <source>
        <strain evidence="11 15">DSM 22694</strain>
    </source>
</reference>
<evidence type="ECO:0000256" key="3">
    <source>
        <dbReference type="ARBA" id="ARBA00022578"/>
    </source>
</evidence>
<dbReference type="KEGG" id="rsb:RS694_12390"/>
<proteinExistence type="inferred from homology"/>
<evidence type="ECO:0000256" key="2">
    <source>
        <dbReference type="ARBA" id="ARBA00006363"/>
    </source>
</evidence>
<dbReference type="EMBL" id="CP019239">
    <property type="protein sequence ID" value="APW43171.1"/>
    <property type="molecule type" value="Genomic_DNA"/>
</dbReference>
<dbReference type="GO" id="GO:0015074">
    <property type="term" value="P:DNA integration"/>
    <property type="evidence" value="ECO:0007669"/>
    <property type="project" value="InterPro"/>
</dbReference>
<evidence type="ECO:0000256" key="5">
    <source>
        <dbReference type="ARBA" id="ARBA00023172"/>
    </source>
</evidence>
<evidence type="ECO:0000313" key="12">
    <source>
        <dbReference type="EMBL" id="APW43413.1"/>
    </source>
</evidence>
<dbReference type="EMBL" id="CP019239">
    <property type="protein sequence ID" value="APW44270.1"/>
    <property type="molecule type" value="Genomic_DNA"/>
</dbReference>
<dbReference type="Proteomes" id="UP000186110">
    <property type="component" value="Chromosome"/>
</dbReference>
<dbReference type="KEGG" id="rsb:RS694_16380"/>
<dbReference type="EMBL" id="CP019239">
    <property type="protein sequence ID" value="APW43954.1"/>
    <property type="molecule type" value="Genomic_DNA"/>
</dbReference>
<evidence type="ECO:0000256" key="4">
    <source>
        <dbReference type="ARBA" id="ARBA00023125"/>
    </source>
</evidence>
<dbReference type="KEGG" id="rsb:RS694_13320"/>
<dbReference type="EMBL" id="CP019239">
    <property type="protein sequence ID" value="APW43018.1"/>
    <property type="molecule type" value="Genomic_DNA"/>
</dbReference>
<dbReference type="InterPro" id="IPR025246">
    <property type="entry name" value="IS30-like_HTH"/>
</dbReference>
<name>A0A1P8KB53_9BURK</name>
<dbReference type="AlphaFoldDB" id="A0A1P8KB53"/>
<evidence type="ECO:0000313" key="7">
    <source>
        <dbReference type="EMBL" id="APW42127.1"/>
    </source>
</evidence>
<dbReference type="PROSITE" id="PS50994">
    <property type="entry name" value="INTEGRASE"/>
    <property type="match status" value="1"/>
</dbReference>
<evidence type="ECO:0000313" key="9">
    <source>
        <dbReference type="EMBL" id="APW43018.1"/>
    </source>
</evidence>
<evidence type="ECO:0000256" key="1">
    <source>
        <dbReference type="ARBA" id="ARBA00002190"/>
    </source>
</evidence>
<keyword evidence="5" id="KW-0233">DNA recombination</keyword>
<dbReference type="Pfam" id="PF00665">
    <property type="entry name" value="rve"/>
    <property type="match status" value="1"/>
</dbReference>
<dbReference type="eggNOG" id="COG2826">
    <property type="taxonomic scope" value="Bacteria"/>
</dbReference>
<dbReference type="GO" id="GO:0003677">
    <property type="term" value="F:DNA binding"/>
    <property type="evidence" value="ECO:0007669"/>
    <property type="project" value="UniProtKB-KW"/>
</dbReference>
<evidence type="ECO:0000313" key="14">
    <source>
        <dbReference type="EMBL" id="APW44270.1"/>
    </source>
</evidence>
<evidence type="ECO:0000313" key="13">
    <source>
        <dbReference type="EMBL" id="APW43954.1"/>
    </source>
</evidence>
<dbReference type="PROSITE" id="PS01043">
    <property type="entry name" value="TRANSPOSASE_IS30"/>
    <property type="match status" value="1"/>
</dbReference>
<dbReference type="InterPro" id="IPR053392">
    <property type="entry name" value="Transposase_IS30-like"/>
</dbReference>
<dbReference type="RefSeq" id="WP_029705989.1">
    <property type="nucleotide sequence ID" value="NZ_CP019239.1"/>
</dbReference>
<dbReference type="KEGG" id="rsb:RS694_05985"/>